<dbReference type="Gene3D" id="3.30.980.40">
    <property type="match status" value="1"/>
</dbReference>
<feature type="compositionally biased region" description="Basic and acidic residues" evidence="6">
    <location>
        <begin position="183"/>
        <end position="209"/>
    </location>
</feature>
<dbReference type="SMART" id="SM00843">
    <property type="entry name" value="Ftsk_gamma"/>
    <property type="match status" value="1"/>
</dbReference>
<dbReference type="PATRIC" id="fig|992035.3.peg.699"/>
<evidence type="ECO:0000256" key="6">
    <source>
        <dbReference type="SAM" id="MobiDB-lite"/>
    </source>
</evidence>
<dbReference type="Proteomes" id="UP000012243">
    <property type="component" value="Unassembled WGS sequence"/>
</dbReference>
<dbReference type="PANTHER" id="PTHR22683">
    <property type="entry name" value="SPORULATION PROTEIN RELATED"/>
    <property type="match status" value="1"/>
</dbReference>
<feature type="binding site" evidence="5">
    <location>
        <begin position="553"/>
        <end position="560"/>
    </location>
    <ligand>
        <name>ATP</name>
        <dbReference type="ChEBI" id="CHEBI:30616"/>
    </ligand>
</feature>
<dbReference type="Pfam" id="PF09397">
    <property type="entry name" value="FtsK_gamma"/>
    <property type="match status" value="1"/>
</dbReference>
<dbReference type="Gene3D" id="3.40.50.300">
    <property type="entry name" value="P-loop containing nucleotide triphosphate hydrolases"/>
    <property type="match status" value="1"/>
</dbReference>
<dbReference type="RefSeq" id="WP_003014801.1">
    <property type="nucleotide sequence ID" value="NZ_AOTW01000001.1"/>
</dbReference>
<evidence type="ECO:0000256" key="2">
    <source>
        <dbReference type="ARBA" id="ARBA00022741"/>
    </source>
</evidence>
<proteinExistence type="inferred from homology"/>
<feature type="compositionally biased region" description="Basic and acidic residues" evidence="6">
    <location>
        <begin position="266"/>
        <end position="279"/>
    </location>
</feature>
<dbReference type="Pfam" id="PF01580">
    <property type="entry name" value="FtsK_SpoIIIE"/>
    <property type="match status" value="1"/>
</dbReference>
<evidence type="ECO:0000313" key="10">
    <source>
        <dbReference type="Proteomes" id="UP000012243"/>
    </source>
</evidence>
<feature type="transmembrane region" description="Helical" evidence="7">
    <location>
        <begin position="117"/>
        <end position="135"/>
    </location>
</feature>
<keyword evidence="3 5" id="KW-0067">ATP-binding</keyword>
<dbReference type="SUPFAM" id="SSF52540">
    <property type="entry name" value="P-loop containing nucleoside triphosphate hydrolases"/>
    <property type="match status" value="1"/>
</dbReference>
<keyword evidence="7" id="KW-0812">Transmembrane</keyword>
<dbReference type="InterPro" id="IPR036388">
    <property type="entry name" value="WH-like_DNA-bd_sf"/>
</dbReference>
<feature type="transmembrane region" description="Helical" evidence="7">
    <location>
        <begin position="7"/>
        <end position="25"/>
    </location>
</feature>
<name>N4TPK3_HELPX</name>
<evidence type="ECO:0000313" key="9">
    <source>
        <dbReference type="EMBL" id="ENH59575.1"/>
    </source>
</evidence>
<dbReference type="Gene3D" id="1.10.10.10">
    <property type="entry name" value="Winged helix-like DNA-binding domain superfamily/Winged helix DNA-binding domain"/>
    <property type="match status" value="1"/>
</dbReference>
<dbReference type="PROSITE" id="PS50901">
    <property type="entry name" value="FTSK"/>
    <property type="match status" value="1"/>
</dbReference>
<evidence type="ECO:0000256" key="4">
    <source>
        <dbReference type="ARBA" id="ARBA00023125"/>
    </source>
</evidence>
<protein>
    <submittedName>
        <fullName evidence="9">FtsK/SpoIIIE family protein</fullName>
    </submittedName>
</protein>
<keyword evidence="2 5" id="KW-0547">Nucleotide-binding</keyword>
<evidence type="ECO:0000256" key="7">
    <source>
        <dbReference type="SAM" id="Phobius"/>
    </source>
</evidence>
<dbReference type="InterPro" id="IPR050206">
    <property type="entry name" value="FtsK/SpoIIIE/SftA"/>
</dbReference>
<evidence type="ECO:0000256" key="3">
    <source>
        <dbReference type="ARBA" id="ARBA00022840"/>
    </source>
</evidence>
<dbReference type="GO" id="GO:0003677">
    <property type="term" value="F:DNA binding"/>
    <property type="evidence" value="ECO:0007669"/>
    <property type="project" value="UniProtKB-KW"/>
</dbReference>
<keyword evidence="7" id="KW-0472">Membrane</keyword>
<dbReference type="AlphaFoldDB" id="N4TPK3"/>
<sequence length="862" mass="96726">MKSKKLYLALIIGVLLAFLTLSSWLGNSGLVGRFGVWFAALNKKYFGYLSLINLPYLAWVLFLLYKTKNPFTEIVLEKTLGHLLGILSLLFLQSSLLNQGEIGNSTRLFLRPFIGDFGLYALIMLMVVISYLILFKLPPKSVFYPYINKTQSLLKEIYKQCLQAFSPNFSPKKEGFENTPSDIQKKETNNDKEKENLKENPIDENHKTPNEESFLAIPTPYNTTLNDLEPQEGLVQISSHPPTHYTIYPKKNRFDDLTNPTNPPLKETKQETKEREPMPKQETLTPTTLKPIISAPVMPASAPIIENDNKTENQKTPNHPIKEDDLQESPQENPQKENQKENIEEKENLKEEEKETQDAPNFSPLAPTSAKKPVMVKELSENKEILDGLDYGEVQKPKDYELPTTQLLNAVCLKDTSLDENEIDQKIQDLLSKLRTFKIDGDIIRTYSGPIVTTFEFRPAPSVKVSRILGLSDDLAMTLCAESIRIQAPIKGKDVVGIEIPNSQSQIIYLREILESELFQKSSSPLTLALGKDIVGNPFITDLKKLPHLLIAGTTGSGKSVGVNAMILSLLYKNPPDQLKLVMIDPKMVEFSIYADIPHLLTPIITDPKKAIGALQSVAKEMERRYSLMSEYKVKTIDSYNEQAPNNGVEAFPYLIVVIDELADLMMTGGKEAEFPIARIAQMGRASGLHLIVATQRPSVDVVTGLIKTNLPSRVSFRVGTKIDSKVILDTDGAQSLLGRGDMLFTPPGTNGLVRLHAPFATEDEIKKIVDFIKAQKEVQYDKDFLLEESRMPLDTPNYQGDDILERAKAVILEKKITSTSFLQRQLKIGYNQAATITDELEAQGFLSPRNAKGNREILQNF</sequence>
<evidence type="ECO:0000256" key="5">
    <source>
        <dbReference type="PROSITE-ProRule" id="PRU00289"/>
    </source>
</evidence>
<feature type="region of interest" description="Disordered" evidence="6">
    <location>
        <begin position="248"/>
        <end position="294"/>
    </location>
</feature>
<dbReference type="GO" id="GO:0005524">
    <property type="term" value="F:ATP binding"/>
    <property type="evidence" value="ECO:0007669"/>
    <property type="project" value="UniProtKB-UniRule"/>
</dbReference>
<dbReference type="SUPFAM" id="SSF46785">
    <property type="entry name" value="Winged helix' DNA-binding domain"/>
    <property type="match status" value="1"/>
</dbReference>
<dbReference type="InterPro" id="IPR036390">
    <property type="entry name" value="WH_DNA-bd_sf"/>
</dbReference>
<keyword evidence="7" id="KW-1133">Transmembrane helix</keyword>
<reference evidence="9 10" key="1">
    <citation type="submission" date="2013-02" db="EMBL/GenBank/DDBJ databases">
        <title>Comparative Sequence Analysis of H. pylori Isolates.</title>
        <authorList>
            <person name="Blanchard T.G."/>
            <person name="Czinn S.J."/>
            <person name="McCracken C.M."/>
            <person name="Abolude K.A."/>
            <person name="Shefchek K.S."/>
            <person name="Maroo A.M."/>
            <person name="Santana-Cruz I.S."/>
            <person name="Tallon L.J."/>
            <person name="Ficke F.W.F."/>
        </authorList>
    </citation>
    <scope>NUCLEOTIDE SEQUENCE [LARGE SCALE GENOMIC DNA]</scope>
    <source>
        <strain evidence="9 10">Hp A-11</strain>
    </source>
</reference>
<organism evidence="9 10">
    <name type="scientific">Helicobacter pylori Hp A-11</name>
    <dbReference type="NCBI Taxonomy" id="992035"/>
    <lineage>
        <taxon>Bacteria</taxon>
        <taxon>Pseudomonadati</taxon>
        <taxon>Campylobacterota</taxon>
        <taxon>Epsilonproteobacteria</taxon>
        <taxon>Campylobacterales</taxon>
        <taxon>Helicobacteraceae</taxon>
        <taxon>Helicobacter</taxon>
    </lineage>
</organism>
<feature type="compositionally biased region" description="Basic and acidic residues" evidence="6">
    <location>
        <begin position="334"/>
        <end position="357"/>
    </location>
</feature>
<dbReference type="InterPro" id="IPR041027">
    <property type="entry name" value="FtsK_alpha"/>
</dbReference>
<dbReference type="CDD" id="cd01127">
    <property type="entry name" value="TrwB_TraG_TraD_VirD4"/>
    <property type="match status" value="1"/>
</dbReference>
<comment type="similarity">
    <text evidence="1">Belongs to the FtsK/SpoIIIE/SftA family.</text>
</comment>
<keyword evidence="4" id="KW-0238">DNA-binding</keyword>
<dbReference type="EMBL" id="AOTW01000001">
    <property type="protein sequence ID" value="ENH59575.1"/>
    <property type="molecule type" value="Genomic_DNA"/>
</dbReference>
<dbReference type="InterPro" id="IPR002543">
    <property type="entry name" value="FtsK_dom"/>
</dbReference>
<dbReference type="PANTHER" id="PTHR22683:SF41">
    <property type="entry name" value="DNA TRANSLOCASE FTSK"/>
    <property type="match status" value="1"/>
</dbReference>
<accession>N4TPK3</accession>
<gene>
    <name evidence="9" type="ORF">HPHPA11_0717</name>
</gene>
<dbReference type="InterPro" id="IPR027417">
    <property type="entry name" value="P-loop_NTPase"/>
</dbReference>
<evidence type="ECO:0000256" key="1">
    <source>
        <dbReference type="ARBA" id="ARBA00006474"/>
    </source>
</evidence>
<feature type="region of interest" description="Disordered" evidence="6">
    <location>
        <begin position="308"/>
        <end position="374"/>
    </location>
</feature>
<comment type="caution">
    <text evidence="9">The sequence shown here is derived from an EMBL/GenBank/DDBJ whole genome shotgun (WGS) entry which is preliminary data.</text>
</comment>
<feature type="region of interest" description="Disordered" evidence="6">
    <location>
        <begin position="172"/>
        <end position="209"/>
    </location>
</feature>
<feature type="transmembrane region" description="Helical" evidence="7">
    <location>
        <begin position="45"/>
        <end position="67"/>
    </location>
</feature>
<feature type="domain" description="FtsK" evidence="8">
    <location>
        <begin position="536"/>
        <end position="726"/>
    </location>
</feature>
<dbReference type="InterPro" id="IPR018541">
    <property type="entry name" value="Ftsk_gamma"/>
</dbReference>
<dbReference type="Pfam" id="PF17854">
    <property type="entry name" value="FtsK_alpha"/>
    <property type="match status" value="1"/>
</dbReference>
<evidence type="ECO:0000259" key="8">
    <source>
        <dbReference type="PROSITE" id="PS50901"/>
    </source>
</evidence>